<feature type="domain" description="4Fe-4S ferredoxin-type" evidence="5">
    <location>
        <begin position="229"/>
        <end position="258"/>
    </location>
</feature>
<dbReference type="PROSITE" id="PS00198">
    <property type="entry name" value="4FE4S_FER_1"/>
    <property type="match status" value="2"/>
</dbReference>
<dbReference type="GO" id="GO:0016903">
    <property type="term" value="F:oxidoreductase activity, acting on the aldehyde or oxo group of donors"/>
    <property type="evidence" value="ECO:0007669"/>
    <property type="project" value="InterPro"/>
</dbReference>
<proteinExistence type="predicted"/>
<dbReference type="PANTHER" id="PTHR43854:SF1">
    <property type="entry name" value="INDOLEPYRUVATE OXIDOREDUCTASE SUBUNIT IORB"/>
    <property type="match status" value="1"/>
</dbReference>
<dbReference type="InterPro" id="IPR052198">
    <property type="entry name" value="IorB_Oxidoreductase"/>
</dbReference>
<evidence type="ECO:0000313" key="6">
    <source>
        <dbReference type="EMBL" id="SHJ10588.1"/>
    </source>
</evidence>
<dbReference type="InterPro" id="IPR017896">
    <property type="entry name" value="4Fe4S_Fe-S-bd"/>
</dbReference>
<dbReference type="STRING" id="1470563.SAMN05444000_10556"/>
<feature type="domain" description="4Fe-4S ferredoxin-type" evidence="5">
    <location>
        <begin position="259"/>
        <end position="289"/>
    </location>
</feature>
<keyword evidence="2" id="KW-0560">Oxidoreductase</keyword>
<organism evidence="6 7">
    <name type="scientific">Shimia gijangensis</name>
    <dbReference type="NCBI Taxonomy" id="1470563"/>
    <lineage>
        <taxon>Bacteria</taxon>
        <taxon>Pseudomonadati</taxon>
        <taxon>Pseudomonadota</taxon>
        <taxon>Alphaproteobacteria</taxon>
        <taxon>Rhodobacterales</taxon>
        <taxon>Roseobacteraceae</taxon>
    </lineage>
</organism>
<dbReference type="PROSITE" id="PS51379">
    <property type="entry name" value="4FE4S_FER_2"/>
    <property type="match status" value="2"/>
</dbReference>
<evidence type="ECO:0000259" key="5">
    <source>
        <dbReference type="PROSITE" id="PS51379"/>
    </source>
</evidence>
<evidence type="ECO:0000256" key="4">
    <source>
        <dbReference type="ARBA" id="ARBA00023014"/>
    </source>
</evidence>
<evidence type="ECO:0000256" key="3">
    <source>
        <dbReference type="ARBA" id="ARBA00023004"/>
    </source>
</evidence>
<sequence length="300" mass="32770">MSEVATPKNVLIVGVGGQGVIMVSKVLAQLCQNNGYEVKQSEVHGMAKRGGGVFSHVRFGPKVWSPTIPEGEADVLVALEWAEGLRWINYLKPGSGTFIADCQRIVPPFACRNRGRGAEATYAPQTPEEIIEQVHAGFAIDATTMATNLGNLRAANTVLLGALSTALDFPEEDWLESISMFVPPASIEINREAFFEGRAWAMESDKRVDETAAGLHKAHTDIHNVDIDTVVEITEEWCKGCDICVKMCPERCLRMNDQLIAELALPDLCTGCRMCEWLCPDFAIKITNTPVTPPALEPAE</sequence>
<gene>
    <name evidence="6" type="ORF">SAMN05444000_10556</name>
</gene>
<dbReference type="OrthoDB" id="9800445at2"/>
<dbReference type="PANTHER" id="PTHR43854">
    <property type="entry name" value="INDOLEPYRUVATE OXIDOREDUCTASE SUBUNIT IORB"/>
    <property type="match status" value="1"/>
</dbReference>
<dbReference type="Pfam" id="PF01558">
    <property type="entry name" value="POR"/>
    <property type="match status" value="1"/>
</dbReference>
<keyword evidence="6" id="KW-0670">Pyruvate</keyword>
<evidence type="ECO:0000313" key="7">
    <source>
        <dbReference type="Proteomes" id="UP000183982"/>
    </source>
</evidence>
<keyword evidence="1" id="KW-0479">Metal-binding</keyword>
<evidence type="ECO:0000256" key="1">
    <source>
        <dbReference type="ARBA" id="ARBA00022723"/>
    </source>
</evidence>
<keyword evidence="7" id="KW-1185">Reference proteome</keyword>
<dbReference type="RefSeq" id="WP_073250658.1">
    <property type="nucleotide sequence ID" value="NZ_FQZQ01000005.1"/>
</dbReference>
<dbReference type="SUPFAM" id="SSF53323">
    <property type="entry name" value="Pyruvate-ferredoxin oxidoreductase, PFOR, domain III"/>
    <property type="match status" value="1"/>
</dbReference>
<dbReference type="InterPro" id="IPR017900">
    <property type="entry name" value="4Fe4S_Fe_S_CS"/>
</dbReference>
<keyword evidence="3" id="KW-0408">Iron</keyword>
<reference evidence="7" key="1">
    <citation type="submission" date="2016-11" db="EMBL/GenBank/DDBJ databases">
        <authorList>
            <person name="Varghese N."/>
            <person name="Submissions S."/>
        </authorList>
    </citation>
    <scope>NUCLEOTIDE SEQUENCE [LARGE SCALE GENOMIC DNA]</scope>
    <source>
        <strain evidence="7">DSM 100564</strain>
    </source>
</reference>
<dbReference type="InterPro" id="IPR002869">
    <property type="entry name" value="Pyrv_flavodox_OxRed_cen"/>
</dbReference>
<dbReference type="EMBL" id="FQZQ01000005">
    <property type="protein sequence ID" value="SHJ10588.1"/>
    <property type="molecule type" value="Genomic_DNA"/>
</dbReference>
<dbReference type="Pfam" id="PF00037">
    <property type="entry name" value="Fer4"/>
    <property type="match status" value="1"/>
</dbReference>
<dbReference type="Proteomes" id="UP000183982">
    <property type="component" value="Unassembled WGS sequence"/>
</dbReference>
<dbReference type="GO" id="GO:0051536">
    <property type="term" value="F:iron-sulfur cluster binding"/>
    <property type="evidence" value="ECO:0007669"/>
    <property type="project" value="UniProtKB-KW"/>
</dbReference>
<name>A0A1M6GKX6_9RHOB</name>
<dbReference type="SUPFAM" id="SSF54862">
    <property type="entry name" value="4Fe-4S ferredoxins"/>
    <property type="match status" value="1"/>
</dbReference>
<dbReference type="AlphaFoldDB" id="A0A1M6GKX6"/>
<protein>
    <submittedName>
        <fullName evidence="6">Indolepyruvate ferredoxin oxidoreductase beta subunit</fullName>
    </submittedName>
</protein>
<dbReference type="InterPro" id="IPR019752">
    <property type="entry name" value="Pyrv/ketoisovalerate_OxRed_cat"/>
</dbReference>
<evidence type="ECO:0000256" key="2">
    <source>
        <dbReference type="ARBA" id="ARBA00023002"/>
    </source>
</evidence>
<keyword evidence="4" id="KW-0411">Iron-sulfur</keyword>
<accession>A0A1M6GKX6</accession>
<dbReference type="GO" id="GO:0046872">
    <property type="term" value="F:metal ion binding"/>
    <property type="evidence" value="ECO:0007669"/>
    <property type="project" value="UniProtKB-KW"/>
</dbReference>
<dbReference type="Gene3D" id="3.30.70.20">
    <property type="match status" value="1"/>
</dbReference>
<dbReference type="Gene3D" id="3.40.920.10">
    <property type="entry name" value="Pyruvate-ferredoxin oxidoreductase, PFOR, domain III"/>
    <property type="match status" value="1"/>
</dbReference>